<dbReference type="SUPFAM" id="SSF46689">
    <property type="entry name" value="Homeodomain-like"/>
    <property type="match status" value="1"/>
</dbReference>
<dbReference type="PANTHER" id="PTHR30514:SF1">
    <property type="entry name" value="HTH-TYPE TRANSCRIPTIONAL REGULATOR HEXR-RELATED"/>
    <property type="match status" value="1"/>
</dbReference>
<dbReference type="InterPro" id="IPR009057">
    <property type="entry name" value="Homeodomain-like_sf"/>
</dbReference>
<dbReference type="PANTHER" id="PTHR30514">
    <property type="entry name" value="GLUCOKINASE"/>
    <property type="match status" value="1"/>
</dbReference>
<dbReference type="Pfam" id="PF01418">
    <property type="entry name" value="HTH_6"/>
    <property type="match status" value="1"/>
</dbReference>
<dbReference type="AlphaFoldDB" id="A0A3E3E3G0"/>
<dbReference type="GO" id="GO:0003700">
    <property type="term" value="F:DNA-binding transcription factor activity"/>
    <property type="evidence" value="ECO:0007669"/>
    <property type="project" value="InterPro"/>
</dbReference>
<proteinExistence type="predicted"/>
<evidence type="ECO:0000256" key="2">
    <source>
        <dbReference type="ARBA" id="ARBA00023125"/>
    </source>
</evidence>
<dbReference type="InterPro" id="IPR036388">
    <property type="entry name" value="WH-like_DNA-bd_sf"/>
</dbReference>
<evidence type="ECO:0000256" key="3">
    <source>
        <dbReference type="ARBA" id="ARBA00023163"/>
    </source>
</evidence>
<dbReference type="PROSITE" id="PS51071">
    <property type="entry name" value="HTH_RPIR"/>
    <property type="match status" value="1"/>
</dbReference>
<dbReference type="Gene3D" id="3.40.50.10490">
    <property type="entry name" value="Glucose-6-phosphate isomerase like protein, domain 1"/>
    <property type="match status" value="1"/>
</dbReference>
<feature type="domain" description="SIS" evidence="5">
    <location>
        <begin position="125"/>
        <end position="269"/>
    </location>
</feature>
<protein>
    <submittedName>
        <fullName evidence="6">MurR/RpiR family transcriptional regulator</fullName>
    </submittedName>
</protein>
<gene>
    <name evidence="6" type="ORF">DXC78_07940</name>
</gene>
<dbReference type="PROSITE" id="PS51464">
    <property type="entry name" value="SIS"/>
    <property type="match status" value="1"/>
</dbReference>
<dbReference type="InterPro" id="IPR047640">
    <property type="entry name" value="RpiR-like"/>
</dbReference>
<organism evidence="6 7">
    <name type="scientific">Faecalicoccus pleomorphus</name>
    <dbReference type="NCBI Taxonomy" id="1323"/>
    <lineage>
        <taxon>Bacteria</taxon>
        <taxon>Bacillati</taxon>
        <taxon>Bacillota</taxon>
        <taxon>Erysipelotrichia</taxon>
        <taxon>Erysipelotrichales</taxon>
        <taxon>Erysipelotrichaceae</taxon>
        <taxon>Faecalicoccus</taxon>
    </lineage>
</organism>
<comment type="caution">
    <text evidence="6">The sequence shown here is derived from an EMBL/GenBank/DDBJ whole genome shotgun (WGS) entry which is preliminary data.</text>
</comment>
<dbReference type="InterPro" id="IPR001347">
    <property type="entry name" value="SIS_dom"/>
</dbReference>
<sequence length="293" mass="32966">MQKNEVLSKIESMMPFFSSKEKKLGKYILEHSSEVTILSTQTLSKLCDVSEPTLIRFTRKLGYSGYREFKLKLTAEYVSDPISGTLINMDSHDSPKDIYLKLASFTISSIKSTSSTLEDDSLSKAVDCIYQAAQNNKQIFLSGMGASSLMAESFQVKLMRLNINSVFFSDMHLRLEACTNLQKDDLFICFSALGSSKENYEMIEIAKNRGAKVLSITQYGCTKLAKNSDIVLYTSVIENNLRLASQTSTVIHTMIEDTIFLALAMKDYDNMSHNVKETREIFHKLGHTIISSK</sequence>
<dbReference type="RefSeq" id="WP_117446532.1">
    <property type="nucleotide sequence ID" value="NZ_CALCIP010000024.1"/>
</dbReference>
<dbReference type="GO" id="GO:1901135">
    <property type="term" value="P:carbohydrate derivative metabolic process"/>
    <property type="evidence" value="ECO:0007669"/>
    <property type="project" value="InterPro"/>
</dbReference>
<dbReference type="GO" id="GO:0097367">
    <property type="term" value="F:carbohydrate derivative binding"/>
    <property type="evidence" value="ECO:0007669"/>
    <property type="project" value="InterPro"/>
</dbReference>
<evidence type="ECO:0000313" key="7">
    <source>
        <dbReference type="Proteomes" id="UP000260721"/>
    </source>
</evidence>
<dbReference type="InterPro" id="IPR035472">
    <property type="entry name" value="RpiR-like_SIS"/>
</dbReference>
<dbReference type="InterPro" id="IPR000281">
    <property type="entry name" value="HTH_RpiR"/>
</dbReference>
<dbReference type="GO" id="GO:0003677">
    <property type="term" value="F:DNA binding"/>
    <property type="evidence" value="ECO:0007669"/>
    <property type="project" value="UniProtKB-KW"/>
</dbReference>
<keyword evidence="2" id="KW-0238">DNA-binding</keyword>
<dbReference type="InterPro" id="IPR046348">
    <property type="entry name" value="SIS_dom_sf"/>
</dbReference>
<keyword evidence="3" id="KW-0804">Transcription</keyword>
<keyword evidence="1" id="KW-0805">Transcription regulation</keyword>
<evidence type="ECO:0000256" key="1">
    <source>
        <dbReference type="ARBA" id="ARBA00023015"/>
    </source>
</evidence>
<dbReference type="EMBL" id="QUSK01000016">
    <property type="protein sequence ID" value="RGD76087.1"/>
    <property type="molecule type" value="Genomic_DNA"/>
</dbReference>
<reference evidence="6 7" key="1">
    <citation type="submission" date="2018-08" db="EMBL/GenBank/DDBJ databases">
        <title>A genome reference for cultivated species of the human gut microbiota.</title>
        <authorList>
            <person name="Zou Y."/>
            <person name="Xue W."/>
            <person name="Luo G."/>
        </authorList>
    </citation>
    <scope>NUCLEOTIDE SEQUENCE [LARGE SCALE GENOMIC DNA]</scope>
    <source>
        <strain evidence="6 7">TF08-11</strain>
    </source>
</reference>
<accession>A0A3E3E3G0</accession>
<dbReference type="Proteomes" id="UP000260721">
    <property type="component" value="Unassembled WGS sequence"/>
</dbReference>
<feature type="domain" description="HTH rpiR-type" evidence="4">
    <location>
        <begin position="4"/>
        <end position="80"/>
    </location>
</feature>
<evidence type="ECO:0000259" key="5">
    <source>
        <dbReference type="PROSITE" id="PS51464"/>
    </source>
</evidence>
<evidence type="ECO:0000259" key="4">
    <source>
        <dbReference type="PROSITE" id="PS51071"/>
    </source>
</evidence>
<name>A0A3E3E3G0_9FIRM</name>
<dbReference type="SUPFAM" id="SSF53697">
    <property type="entry name" value="SIS domain"/>
    <property type="match status" value="1"/>
</dbReference>
<dbReference type="Gene3D" id="1.10.10.10">
    <property type="entry name" value="Winged helix-like DNA-binding domain superfamily/Winged helix DNA-binding domain"/>
    <property type="match status" value="1"/>
</dbReference>
<dbReference type="Pfam" id="PF01380">
    <property type="entry name" value="SIS"/>
    <property type="match status" value="1"/>
</dbReference>
<dbReference type="CDD" id="cd05013">
    <property type="entry name" value="SIS_RpiR"/>
    <property type="match status" value="1"/>
</dbReference>
<evidence type="ECO:0000313" key="6">
    <source>
        <dbReference type="EMBL" id="RGD76087.1"/>
    </source>
</evidence>